<dbReference type="InterPro" id="IPR002048">
    <property type="entry name" value="EF_hand_dom"/>
</dbReference>
<evidence type="ECO:0000313" key="8">
    <source>
        <dbReference type="Proteomes" id="UP001152797"/>
    </source>
</evidence>
<dbReference type="InterPro" id="IPR011992">
    <property type="entry name" value="EF-hand-dom_pair"/>
</dbReference>
<evidence type="ECO:0000256" key="2">
    <source>
        <dbReference type="ARBA" id="ARBA00022837"/>
    </source>
</evidence>
<evidence type="ECO:0000313" key="5">
    <source>
        <dbReference type="EMBL" id="CAI3975940.1"/>
    </source>
</evidence>
<dbReference type="InterPro" id="IPR018247">
    <property type="entry name" value="EF_Hand_1_Ca_BS"/>
</dbReference>
<reference evidence="6" key="2">
    <citation type="submission" date="2024-04" db="EMBL/GenBank/DDBJ databases">
        <authorList>
            <person name="Chen Y."/>
            <person name="Shah S."/>
            <person name="Dougan E. K."/>
            <person name="Thang M."/>
            <person name="Chan C."/>
        </authorList>
    </citation>
    <scope>NUCLEOTIDE SEQUENCE [LARGE SCALE GENOMIC DNA]</scope>
</reference>
<organism evidence="5">
    <name type="scientific">Cladocopium goreaui</name>
    <dbReference type="NCBI Taxonomy" id="2562237"/>
    <lineage>
        <taxon>Eukaryota</taxon>
        <taxon>Sar</taxon>
        <taxon>Alveolata</taxon>
        <taxon>Dinophyceae</taxon>
        <taxon>Suessiales</taxon>
        <taxon>Symbiodiniaceae</taxon>
        <taxon>Cladocopium</taxon>
    </lineage>
</organism>
<dbReference type="EMBL" id="CAMXCT010000234">
    <property type="protein sequence ID" value="CAI3975940.1"/>
    <property type="molecule type" value="Genomic_DNA"/>
</dbReference>
<dbReference type="EMBL" id="CAMXCT020000234">
    <property type="protein sequence ID" value="CAL1129315.1"/>
    <property type="molecule type" value="Genomic_DNA"/>
</dbReference>
<keyword evidence="8" id="KW-1185">Reference proteome</keyword>
<dbReference type="PANTHER" id="PTHR23050">
    <property type="entry name" value="CALCIUM BINDING PROTEIN"/>
    <property type="match status" value="1"/>
</dbReference>
<protein>
    <submittedName>
        <fullName evidence="7">Calmodulin-like protein 3 (CaM-like protein) (CLP) (Calmodulin-related protein NB-1)</fullName>
    </submittedName>
</protein>
<keyword evidence="2" id="KW-0106">Calcium</keyword>
<dbReference type="OrthoDB" id="446777at2759"/>
<dbReference type="Pfam" id="PF13499">
    <property type="entry name" value="EF-hand_7"/>
    <property type="match status" value="1"/>
</dbReference>
<evidence type="ECO:0000256" key="3">
    <source>
        <dbReference type="SAM" id="MobiDB-lite"/>
    </source>
</evidence>
<evidence type="ECO:0000313" key="6">
    <source>
        <dbReference type="EMBL" id="CAL1129315.1"/>
    </source>
</evidence>
<dbReference type="EMBL" id="CAMXCT030000234">
    <property type="protein sequence ID" value="CAL4763252.1"/>
    <property type="molecule type" value="Genomic_DNA"/>
</dbReference>
<sequence length="490" mass="55452">MFFLFEPSFYGSETSPGGASELLQKFSPDAQGRCTPLAFRRGLTALGLAVSDERFDALLSVLDKDEQGAILLKQLEMRLTRTSTKPQRKVVDWEVPSAQKGSQDDTMSEGHTRTFKRGDWLPSEDRHGCLTERERRMNSHRRQPKQLEPMTASDVIMAKIKGVLNRRKIRSAEIFRFLDTNGNGAVSPSELNNGLRRLGVHKLKDGELREMVAALDVDQSGDISLYEFDKALRLAEKKARFEGREELVDTWKVPPELALDFGQKYDWSKRTMKFDGKYTGEDVSTMAQAGSELMDQSLEFDDFLNESQWNSQMTSQPSTLLNAASHRWMQASTGPWGAALSAPVGSGNLHDNFIFRQRLVDNTWASRPPKIEHERLPLYRYGRFKRAIAETRWGAEPVQVPEPMLKSREGCLTASRPRRLADLDRGREKFNAPLLKSVIDSVVFGHDLDFSNDKSCNDPFKAKFQGAYGKASWFTSEEDLGSGLFRHTIV</sequence>
<accession>A0A9P1BNM0</accession>
<dbReference type="PROSITE" id="PS50222">
    <property type="entry name" value="EF_HAND_2"/>
    <property type="match status" value="2"/>
</dbReference>
<dbReference type="AlphaFoldDB" id="A0A9P1BNM0"/>
<evidence type="ECO:0000313" key="7">
    <source>
        <dbReference type="EMBL" id="CAL4763252.1"/>
    </source>
</evidence>
<dbReference type="InterPro" id="IPR050145">
    <property type="entry name" value="Centrin_CML-like"/>
</dbReference>
<dbReference type="Proteomes" id="UP001152797">
    <property type="component" value="Unassembled WGS sequence"/>
</dbReference>
<dbReference type="SUPFAM" id="SSF47473">
    <property type="entry name" value="EF-hand"/>
    <property type="match status" value="1"/>
</dbReference>
<dbReference type="CDD" id="cd00051">
    <property type="entry name" value="EFh"/>
    <property type="match status" value="1"/>
</dbReference>
<feature type="region of interest" description="Disordered" evidence="3">
    <location>
        <begin position="94"/>
        <end position="120"/>
    </location>
</feature>
<reference evidence="5" key="1">
    <citation type="submission" date="2022-10" db="EMBL/GenBank/DDBJ databases">
        <authorList>
            <person name="Chen Y."/>
            <person name="Dougan E. K."/>
            <person name="Chan C."/>
            <person name="Rhodes N."/>
            <person name="Thang M."/>
        </authorList>
    </citation>
    <scope>NUCLEOTIDE SEQUENCE</scope>
</reference>
<name>A0A9P1BNM0_9DINO</name>
<feature type="domain" description="EF-hand" evidence="4">
    <location>
        <begin position="166"/>
        <end position="201"/>
    </location>
</feature>
<feature type="compositionally biased region" description="Basic and acidic residues" evidence="3">
    <location>
        <begin position="108"/>
        <end position="120"/>
    </location>
</feature>
<dbReference type="Gene3D" id="1.10.238.10">
    <property type="entry name" value="EF-hand"/>
    <property type="match status" value="1"/>
</dbReference>
<evidence type="ECO:0000256" key="1">
    <source>
        <dbReference type="ARBA" id="ARBA00022737"/>
    </source>
</evidence>
<dbReference type="GO" id="GO:0005509">
    <property type="term" value="F:calcium ion binding"/>
    <property type="evidence" value="ECO:0007669"/>
    <property type="project" value="InterPro"/>
</dbReference>
<comment type="caution">
    <text evidence="5">The sequence shown here is derived from an EMBL/GenBank/DDBJ whole genome shotgun (WGS) entry which is preliminary data.</text>
</comment>
<dbReference type="SMART" id="SM00054">
    <property type="entry name" value="EFh"/>
    <property type="match status" value="3"/>
</dbReference>
<proteinExistence type="predicted"/>
<gene>
    <name evidence="5" type="ORF">C1SCF055_LOCUS4209</name>
</gene>
<evidence type="ECO:0000259" key="4">
    <source>
        <dbReference type="PROSITE" id="PS50222"/>
    </source>
</evidence>
<keyword evidence="1" id="KW-0677">Repeat</keyword>
<dbReference type="PROSITE" id="PS00018">
    <property type="entry name" value="EF_HAND_1"/>
    <property type="match status" value="2"/>
</dbReference>
<feature type="domain" description="EF-hand" evidence="4">
    <location>
        <begin position="203"/>
        <end position="238"/>
    </location>
</feature>